<protein>
    <submittedName>
        <fullName evidence="1">Uncharacterized protein</fullName>
    </submittedName>
</protein>
<dbReference type="Proteomes" id="UP001152888">
    <property type="component" value="Unassembled WGS sequence"/>
</dbReference>
<comment type="caution">
    <text evidence="1">The sequence shown here is derived from an EMBL/GenBank/DDBJ whole genome shotgun (WGS) entry which is preliminary data.</text>
</comment>
<keyword evidence="2" id="KW-1185">Reference proteome</keyword>
<proteinExistence type="predicted"/>
<dbReference type="OrthoDB" id="2668416at2759"/>
<feature type="non-terminal residue" evidence="1">
    <location>
        <position position="1"/>
    </location>
</feature>
<accession>A0A9P0VUR3</accession>
<sequence>SEELSLNPSRGVKRNKVPGGAPFLTRQCEQASKTPSAPVLGGERRLSTLSAGFQKRKKVFQFLRWVSSSQFAVNVLSCSLEFFARKIIMGGTNPPAAFIHKTAVTKEPRSADVRTPTCRILKPNRHGDEYINRKGKPTLNVQATCDAREMFTSVIVTWPMIPEYEEIHRLDHNL</sequence>
<evidence type="ECO:0000313" key="1">
    <source>
        <dbReference type="EMBL" id="CAH2021112.1"/>
    </source>
</evidence>
<dbReference type="AlphaFoldDB" id="A0A9P0VUR3"/>
<dbReference type="EMBL" id="CAKOFQ010011839">
    <property type="protein sequence ID" value="CAH2021112.1"/>
    <property type="molecule type" value="Genomic_DNA"/>
</dbReference>
<organism evidence="1 2">
    <name type="scientific">Acanthoscelides obtectus</name>
    <name type="common">Bean weevil</name>
    <name type="synonym">Bruchus obtectus</name>
    <dbReference type="NCBI Taxonomy" id="200917"/>
    <lineage>
        <taxon>Eukaryota</taxon>
        <taxon>Metazoa</taxon>
        <taxon>Ecdysozoa</taxon>
        <taxon>Arthropoda</taxon>
        <taxon>Hexapoda</taxon>
        <taxon>Insecta</taxon>
        <taxon>Pterygota</taxon>
        <taxon>Neoptera</taxon>
        <taxon>Endopterygota</taxon>
        <taxon>Coleoptera</taxon>
        <taxon>Polyphaga</taxon>
        <taxon>Cucujiformia</taxon>
        <taxon>Chrysomeloidea</taxon>
        <taxon>Chrysomelidae</taxon>
        <taxon>Bruchinae</taxon>
        <taxon>Bruchini</taxon>
        <taxon>Acanthoscelides</taxon>
    </lineage>
</organism>
<reference evidence="1" key="1">
    <citation type="submission" date="2022-03" db="EMBL/GenBank/DDBJ databases">
        <authorList>
            <person name="Sayadi A."/>
        </authorList>
    </citation>
    <scope>NUCLEOTIDE SEQUENCE</scope>
</reference>
<evidence type="ECO:0000313" key="2">
    <source>
        <dbReference type="Proteomes" id="UP001152888"/>
    </source>
</evidence>
<name>A0A9P0VUR3_ACAOB</name>
<gene>
    <name evidence="1" type="ORF">ACAOBT_LOCUS38316</name>
</gene>